<evidence type="ECO:0000313" key="4">
    <source>
        <dbReference type="Proteomes" id="UP000280726"/>
    </source>
</evidence>
<feature type="domain" description="ATPase AAA-type core" evidence="1">
    <location>
        <begin position="136"/>
        <end position="221"/>
    </location>
</feature>
<dbReference type="InterPro" id="IPR029492">
    <property type="entry name" value="DUF4435"/>
</dbReference>
<dbReference type="Proteomes" id="UP000280726">
    <property type="component" value="Unassembled WGS sequence"/>
</dbReference>
<dbReference type="Gene3D" id="3.40.50.300">
    <property type="entry name" value="P-loop containing nucleotide triphosphate hydrolases"/>
    <property type="match status" value="1"/>
</dbReference>
<dbReference type="GO" id="GO:0016887">
    <property type="term" value="F:ATP hydrolysis activity"/>
    <property type="evidence" value="ECO:0007669"/>
    <property type="project" value="InterPro"/>
</dbReference>
<accession>A0A3N5AAD1</accession>
<dbReference type="AlphaFoldDB" id="A0A3N5AAD1"/>
<dbReference type="InterPro" id="IPR027417">
    <property type="entry name" value="P-loop_NTPase"/>
</dbReference>
<evidence type="ECO:0000313" key="3">
    <source>
        <dbReference type="EMBL" id="RPF28581.1"/>
    </source>
</evidence>
<dbReference type="InterPro" id="IPR003959">
    <property type="entry name" value="ATPase_AAA_core"/>
</dbReference>
<reference evidence="3 4" key="1">
    <citation type="submission" date="2018-11" db="EMBL/GenBank/DDBJ databases">
        <title>Sequencing the genomes of 1000 actinobacteria strains.</title>
        <authorList>
            <person name="Klenk H.-P."/>
        </authorList>
    </citation>
    <scope>NUCLEOTIDE SEQUENCE [LARGE SCALE GENOMIC DNA]</scope>
    <source>
        <strain evidence="3 4">DSM 14418</strain>
    </source>
</reference>
<sequence>MPGEITTIVGANGAGKSALGYWLDAHSSGVAKRLVAHRRLWFPNAGPDLSPAQRERTGSNIQTWNRQEESRFLDHADAQRAGIVLFDLLAKLNAENARMVAIFREGATPARVESEIGLPILDRLNVILQRAGLAVTLLLTDKQTFDTVNARSRVAYPINRMSDGEKSAVLLAGEIISSPPARVFIIDEPERHLHRSISAGLVDAVIADRPDCHFVVLTHDLDLASTLSRRPGQTLTLAGCDWTGEAPTGWDLKEVDPDSNLPESARRAILGGRRELLFAEGEAHSLDKSLYELLFPALSVFPAGGADQVIKAVTGLRSSADHHWVNAYGVVDGDGRDEAERASLLRRGIVSLRVSEVENLYYSDDALRSVAMARAELVGGSADTLYERARALALDVLADNATLDRLAGGLALAALRRTMVDSIPSKFGGQQDPIEVQIPSPYPEIRGKLENMAVERDYPGLLALLPVRDTALPSRVSTMLGFQRPADYEAAVRVRVARERELAESLRNAIGALPPL</sequence>
<dbReference type="Pfam" id="PF14491">
    <property type="entry name" value="DUF4435"/>
    <property type="match status" value="1"/>
</dbReference>
<protein>
    <submittedName>
        <fullName evidence="3">ABC-type lipoprotein export system ATPase subunit</fullName>
    </submittedName>
</protein>
<dbReference type="Pfam" id="PF13304">
    <property type="entry name" value="AAA_21"/>
    <property type="match status" value="1"/>
</dbReference>
<dbReference type="SUPFAM" id="SSF52540">
    <property type="entry name" value="P-loop containing nucleoside triphosphate hydrolases"/>
    <property type="match status" value="1"/>
</dbReference>
<name>A0A3N5AAD1_9MICO</name>
<keyword evidence="3" id="KW-0449">Lipoprotein</keyword>
<dbReference type="EMBL" id="RKRA01000001">
    <property type="protein sequence ID" value="RPF28581.1"/>
    <property type="molecule type" value="Genomic_DNA"/>
</dbReference>
<keyword evidence="4" id="KW-1185">Reference proteome</keyword>
<dbReference type="GO" id="GO:0005524">
    <property type="term" value="F:ATP binding"/>
    <property type="evidence" value="ECO:0007669"/>
    <property type="project" value="InterPro"/>
</dbReference>
<evidence type="ECO:0000259" key="1">
    <source>
        <dbReference type="Pfam" id="PF13304"/>
    </source>
</evidence>
<gene>
    <name evidence="3" type="ORF">EDD32_3114</name>
</gene>
<evidence type="ECO:0000259" key="2">
    <source>
        <dbReference type="Pfam" id="PF14491"/>
    </source>
</evidence>
<feature type="domain" description="DUF4435" evidence="2">
    <location>
        <begin position="277"/>
        <end position="371"/>
    </location>
</feature>
<comment type="caution">
    <text evidence="3">The sequence shown here is derived from an EMBL/GenBank/DDBJ whole genome shotgun (WGS) entry which is preliminary data.</text>
</comment>
<organism evidence="3 4">
    <name type="scientific">Georgenia muralis</name>
    <dbReference type="NCBI Taxonomy" id="154117"/>
    <lineage>
        <taxon>Bacteria</taxon>
        <taxon>Bacillati</taxon>
        <taxon>Actinomycetota</taxon>
        <taxon>Actinomycetes</taxon>
        <taxon>Micrococcales</taxon>
        <taxon>Bogoriellaceae</taxon>
        <taxon>Georgenia</taxon>
    </lineage>
</organism>
<proteinExistence type="predicted"/>